<evidence type="ECO:0000313" key="3">
    <source>
        <dbReference type="Proteomes" id="UP000223496"/>
    </source>
</evidence>
<keyword evidence="3" id="KW-1185">Reference proteome</keyword>
<dbReference type="Proteomes" id="UP000223496">
    <property type="component" value="Segment"/>
</dbReference>
<name>A0A1W5N041_9CAUD</name>
<protein>
    <submittedName>
        <fullName evidence="2">Uncharacterized protein</fullName>
    </submittedName>
</protein>
<dbReference type="EMBL" id="KX431559">
    <property type="protein sequence ID" value="AOG16137.1"/>
    <property type="molecule type" value="Genomic_DNA"/>
</dbReference>
<accession>A0A1W5N041</accession>
<keyword evidence="1" id="KW-1133">Transmembrane helix</keyword>
<keyword evidence="1" id="KW-0812">Transmembrane</keyword>
<reference evidence="2 3" key="1">
    <citation type="journal article" date="2017" name="Int. J. Food Microbiol.">
        <title>Investigating the biocontrol and anti-biofilm potential of a three phage cocktail against Cronobacter sakazakii in different brands of infant formula.</title>
        <authorList>
            <person name="Endersen L."/>
            <person name="Buttimer C."/>
            <person name="Nevin E."/>
            <person name="Coffey A."/>
            <person name="Neve H."/>
            <person name="Oliveira H."/>
            <person name="Lavigne R."/>
            <person name="O'Mahony J."/>
        </authorList>
    </citation>
    <scope>NUCLEOTIDE SEQUENCE [LARGE SCALE GENOMIC DNA]</scope>
</reference>
<keyword evidence="1" id="KW-0472">Membrane</keyword>
<evidence type="ECO:0000313" key="2">
    <source>
        <dbReference type="EMBL" id="AOG16137.1"/>
    </source>
</evidence>
<evidence type="ECO:0000256" key="1">
    <source>
        <dbReference type="SAM" id="Phobius"/>
    </source>
</evidence>
<proteinExistence type="predicted"/>
<sequence length="200" mass="22612">MEIKMKLSATASWSIFGLIAAGVLFFAWQSRDPNKAAYEAAQRVVEQDAEAQHEAMLQQRRDMGFVETVSYTNAFGDVTTRSVNVLGRTKGTMLTIRREGTGKLVDVCFSAITDDSKRELFAPYFSTPVYAKFDGGETKEFSASRGSTEDFLCITSPQRFLFNMDRASVMQVQLVFLDHYSKVPEVHEWNLKTYNEVVNK</sequence>
<organism evidence="2 3">
    <name type="scientific">Cronobacter phage vB_CsaM_leB</name>
    <dbReference type="NCBI Taxonomy" id="1885242"/>
    <lineage>
        <taxon>Viruses</taxon>
        <taxon>Duplodnaviria</taxon>
        <taxon>Heunggongvirae</taxon>
        <taxon>Uroviricota</taxon>
        <taxon>Caudoviricetes</taxon>
        <taxon>Pantevenvirales</taxon>
        <taxon>Straboviridae</taxon>
        <taxon>Pseudotevenvirus</taxon>
        <taxon>Pseudotevenvirus leb</taxon>
    </lineage>
</organism>
<feature type="transmembrane region" description="Helical" evidence="1">
    <location>
        <begin position="7"/>
        <end position="28"/>
    </location>
</feature>
<gene>
    <name evidence="2" type="ORF">B_011</name>
</gene>